<dbReference type="RefSeq" id="WP_386058538.1">
    <property type="nucleotide sequence ID" value="NZ_JBHTKL010000002.1"/>
</dbReference>
<organism evidence="1 2">
    <name type="scientific">Thalassobacillus hwangdonensis</name>
    <dbReference type="NCBI Taxonomy" id="546108"/>
    <lineage>
        <taxon>Bacteria</taxon>
        <taxon>Bacillati</taxon>
        <taxon>Bacillota</taxon>
        <taxon>Bacilli</taxon>
        <taxon>Bacillales</taxon>
        <taxon>Bacillaceae</taxon>
        <taxon>Thalassobacillus</taxon>
    </lineage>
</organism>
<reference evidence="2" key="1">
    <citation type="journal article" date="2019" name="Int. J. Syst. Evol. Microbiol.">
        <title>The Global Catalogue of Microorganisms (GCM) 10K type strain sequencing project: providing services to taxonomists for standard genome sequencing and annotation.</title>
        <authorList>
            <consortium name="The Broad Institute Genomics Platform"/>
            <consortium name="The Broad Institute Genome Sequencing Center for Infectious Disease"/>
            <person name="Wu L."/>
            <person name="Ma J."/>
        </authorList>
    </citation>
    <scope>NUCLEOTIDE SEQUENCE [LARGE SCALE GENOMIC DNA]</scope>
    <source>
        <strain evidence="2">CCUG 56607</strain>
    </source>
</reference>
<gene>
    <name evidence="1" type="ORF">ACFQ2J_08115</name>
</gene>
<evidence type="ECO:0008006" key="3">
    <source>
        <dbReference type="Google" id="ProtNLM"/>
    </source>
</evidence>
<accession>A0ABW3KZN0</accession>
<dbReference type="EMBL" id="JBHTKL010000002">
    <property type="protein sequence ID" value="MFD1019155.1"/>
    <property type="molecule type" value="Genomic_DNA"/>
</dbReference>
<evidence type="ECO:0000313" key="2">
    <source>
        <dbReference type="Proteomes" id="UP001596990"/>
    </source>
</evidence>
<evidence type="ECO:0000313" key="1">
    <source>
        <dbReference type="EMBL" id="MFD1019155.1"/>
    </source>
</evidence>
<protein>
    <recommendedName>
        <fullName evidence="3">Transposase</fullName>
    </recommendedName>
</protein>
<proteinExistence type="predicted"/>
<keyword evidence="2" id="KW-1185">Reference proteome</keyword>
<name>A0ABW3KZN0_9BACI</name>
<comment type="caution">
    <text evidence="1">The sequence shown here is derived from an EMBL/GenBank/DDBJ whole genome shotgun (WGS) entry which is preliminary data.</text>
</comment>
<sequence>MGDLIPFPKRPDPPKPKIPLTYEESLELSKLEELVKDVDSLRKLIIAKIKVNRFIKKVHKRHRNEENGKLY</sequence>
<dbReference type="Proteomes" id="UP001596990">
    <property type="component" value="Unassembled WGS sequence"/>
</dbReference>